<dbReference type="Proteomes" id="UP000198852">
    <property type="component" value="Unassembled WGS sequence"/>
</dbReference>
<dbReference type="STRING" id="95161.SAMN05660874_05663"/>
<dbReference type="AlphaFoldDB" id="A0A1I6V6Z9"/>
<keyword evidence="3" id="KW-1185">Reference proteome</keyword>
<reference evidence="3" key="1">
    <citation type="submission" date="2016-10" db="EMBL/GenBank/DDBJ databases">
        <authorList>
            <person name="Varghese N."/>
            <person name="Submissions S."/>
        </authorList>
    </citation>
    <scope>NUCLEOTIDE SEQUENCE [LARGE SCALE GENOMIC DNA]</scope>
    <source>
        <strain evidence="3">DSM 44771</strain>
    </source>
</reference>
<sequence>MGHTAAEIADRRFADWMRGNLDLAAEHMAVSVTGDPVFGWRMRSIGARARDDSGGDRWLRVVSEFPQWARGQFWTGNADANDLPETISRPHVLGTFEWGDGRCQRAELSTLLPGHPCSNTDIPSTDEPMPFSWWSTLKDTLATLAGTSTVVSMPIRTRSPGASARPSVTRRPLTWSGGRPSTVICTGTTCCVLSSGSWAGKGGAVVRRHRRSGTAVLQLARSGYLRRGPVAVPQRARHLDGSRRPALRRRATTAPGREEPAPRGRPSIAHSRPSARRVAARSSGDTQRSDPRQTLSAYQVRWYTRAHRR</sequence>
<evidence type="ECO:0000256" key="1">
    <source>
        <dbReference type="SAM" id="MobiDB-lite"/>
    </source>
</evidence>
<feature type="region of interest" description="Disordered" evidence="1">
    <location>
        <begin position="232"/>
        <end position="297"/>
    </location>
</feature>
<organism evidence="2 3">
    <name type="scientific">Saccharopolyspora flava</name>
    <dbReference type="NCBI Taxonomy" id="95161"/>
    <lineage>
        <taxon>Bacteria</taxon>
        <taxon>Bacillati</taxon>
        <taxon>Actinomycetota</taxon>
        <taxon>Actinomycetes</taxon>
        <taxon>Pseudonocardiales</taxon>
        <taxon>Pseudonocardiaceae</taxon>
        <taxon>Saccharopolyspora</taxon>
    </lineage>
</organism>
<feature type="region of interest" description="Disordered" evidence="1">
    <location>
        <begin position="156"/>
        <end position="175"/>
    </location>
</feature>
<accession>A0A1I6V6Z9</accession>
<evidence type="ECO:0000313" key="2">
    <source>
        <dbReference type="EMBL" id="SFT09481.1"/>
    </source>
</evidence>
<name>A0A1I6V6Z9_9PSEU</name>
<gene>
    <name evidence="2" type="ORF">SAMN05660874_05663</name>
</gene>
<proteinExistence type="predicted"/>
<evidence type="ECO:0000313" key="3">
    <source>
        <dbReference type="Proteomes" id="UP000198852"/>
    </source>
</evidence>
<protein>
    <submittedName>
        <fullName evidence="2">Uncharacterized protein</fullName>
    </submittedName>
</protein>
<dbReference type="EMBL" id="FOZX01000017">
    <property type="protein sequence ID" value="SFT09481.1"/>
    <property type="molecule type" value="Genomic_DNA"/>
</dbReference>